<evidence type="ECO:0000313" key="6">
    <source>
        <dbReference type="EMBL" id="CAD5125984.1"/>
    </source>
</evidence>
<dbReference type="EMBL" id="CAJFCJ010000030">
    <property type="protein sequence ID" value="CAD5125984.1"/>
    <property type="molecule type" value="Genomic_DNA"/>
</dbReference>
<feature type="domain" description="IPT/TIG" evidence="5">
    <location>
        <begin position="321"/>
        <end position="410"/>
    </location>
</feature>
<protein>
    <submittedName>
        <fullName evidence="6">DgyrCDS14164</fullName>
    </submittedName>
</protein>
<dbReference type="CDD" id="cd00603">
    <property type="entry name" value="IPT_PCSR"/>
    <property type="match status" value="1"/>
</dbReference>
<reference evidence="6 7" key="1">
    <citation type="submission" date="2020-08" db="EMBL/GenBank/DDBJ databases">
        <authorList>
            <person name="Hejnol A."/>
        </authorList>
    </citation>
    <scope>NUCLEOTIDE SEQUENCE [LARGE SCALE GENOMIC DNA]</scope>
</reference>
<feature type="transmembrane region" description="Helical" evidence="3">
    <location>
        <begin position="526"/>
        <end position="555"/>
    </location>
</feature>
<keyword evidence="7" id="KW-1185">Reference proteome</keyword>
<feature type="domain" description="IPT/TIG" evidence="5">
    <location>
        <begin position="140"/>
        <end position="228"/>
    </location>
</feature>
<comment type="caution">
    <text evidence="6">The sequence shown here is derived from an EMBL/GenBank/DDBJ whole genome shotgun (WGS) entry which is preliminary data.</text>
</comment>
<dbReference type="SMART" id="SM00429">
    <property type="entry name" value="IPT"/>
    <property type="match status" value="3"/>
</dbReference>
<feature type="domain" description="IPT/TIG" evidence="5">
    <location>
        <begin position="229"/>
        <end position="319"/>
    </location>
</feature>
<comment type="subcellular location">
    <subcellularLocation>
        <location evidence="1">Membrane</location>
        <topology evidence="1">Single-pass type I membrane protein</topology>
    </subcellularLocation>
</comment>
<dbReference type="InterPro" id="IPR031148">
    <property type="entry name" value="Plexin"/>
</dbReference>
<name>A0A7I8WCU9_9ANNE</name>
<dbReference type="GO" id="GO:0002116">
    <property type="term" value="C:semaphorin receptor complex"/>
    <property type="evidence" value="ECO:0007669"/>
    <property type="project" value="TreeGrafter"/>
</dbReference>
<dbReference type="GO" id="GO:0030334">
    <property type="term" value="P:regulation of cell migration"/>
    <property type="evidence" value="ECO:0007669"/>
    <property type="project" value="TreeGrafter"/>
</dbReference>
<evidence type="ECO:0000259" key="5">
    <source>
        <dbReference type="SMART" id="SM00429"/>
    </source>
</evidence>
<dbReference type="PANTHER" id="PTHR22625:SF70">
    <property type="entry name" value="PLEXIN A, ISOFORM A"/>
    <property type="match status" value="1"/>
</dbReference>
<keyword evidence="3" id="KW-0812">Transmembrane</keyword>
<accession>A0A7I8WCU9</accession>
<dbReference type="SMART" id="SM00423">
    <property type="entry name" value="PSI"/>
    <property type="match status" value="1"/>
</dbReference>
<dbReference type="AlphaFoldDB" id="A0A7I8WCU9"/>
<evidence type="ECO:0000256" key="1">
    <source>
        <dbReference type="ARBA" id="ARBA00004479"/>
    </source>
</evidence>
<dbReference type="InterPro" id="IPR013548">
    <property type="entry name" value="Plexin_cytoplasmic_RasGAP_dom"/>
</dbReference>
<dbReference type="Pfam" id="PF08337">
    <property type="entry name" value="Plexin_cytopl"/>
    <property type="match status" value="1"/>
</dbReference>
<dbReference type="Gene3D" id="3.30.1680.10">
    <property type="entry name" value="ligand-binding face of the semaphorins, domain 2"/>
    <property type="match status" value="1"/>
</dbReference>
<dbReference type="SUPFAM" id="SSF48350">
    <property type="entry name" value="GTPase activation domain, GAP"/>
    <property type="match status" value="1"/>
</dbReference>
<dbReference type="Gene3D" id="3.10.20.90">
    <property type="entry name" value="Phosphatidylinositol 3-kinase Catalytic Subunit, Chain A, domain 1"/>
    <property type="match status" value="1"/>
</dbReference>
<dbReference type="Proteomes" id="UP000549394">
    <property type="component" value="Unassembled WGS sequence"/>
</dbReference>
<dbReference type="InterPro" id="IPR002909">
    <property type="entry name" value="IPT_dom"/>
</dbReference>
<dbReference type="OrthoDB" id="125363at2759"/>
<dbReference type="SUPFAM" id="SSF103575">
    <property type="entry name" value="Plexin repeat"/>
    <property type="match status" value="1"/>
</dbReference>
<sequence length="854" mass="97535">MIASTQQIRIEVEANKLLDFQTDLRCVFMEEGRNEYLKARRKGNKIECDTKRFSYKEVVAEMHIPFKIVWGRDKYPIDNPQNIQVTIYKCSLSVNCGECLALSLQNKLCGWCVREKRCSTKTKCSEGRGEFLNSEQTCDNPKILDFEPKYGPFGGDTSIVITGMNLGKSIDEIEVFVAGKRCNVIDYKRPSTITCKNAPSVKDNESGPVLVKVAGKYKAKSKNPFTYVTPTVNKVEPSIGPRSGGTKVKISGEYLNIGTKKTVKIGDRLCEIIRSTSTEMVIKTASSSFNGTIPTEGYPQRIIVSWDLSFSEDFEFKYVEDPTVTRVYPTKTIMSGGFNINVIGSNFDIIQNPHFIMMLHGYKVQAPCPKKNQTAMTCIIPSVVALRSHMRKINYMHVEELAYGFKLANVKSVENLTKYDNSKFLVYEDPTFDLFENFEKVYDGKKELAIEGERINLVLDQSNYEVLVGETNCTITKISSKRIECILNRIPSSRHPKLLVTVHLKNYQANRTEIGYLLYKPYEQGFILSLPAIVGIALACLFVLFIFCFIIFFYLRTKAEKSRAVRKIQMQMDHLEARVAMECKEAFAELQTELPQLVPDHSYSQMPLRTYHSFCMKMLFPNGEPRSFNNVAIDLPREQYFILAGVLKRFESLLRNKTFLLTFIRTLEAQQSFTVRERVKVASLLSIVLQSKMVYYTDIVKTLLSDLIERTLSDPRNHAKLLLRRTESVAEKLLVNWFTFLLYKHLKEVVGEPLFLLFKAIKWRIEKGPVDAVTSEARYSLSDDKLLRQSVDFKSLTIFVLEAEAPVPGCNHLQVKVLDCDTISQTKAKILDSIYKNTPYSDRPKPNELDLVIK</sequence>
<gene>
    <name evidence="6" type="ORF">DGYR_LOCUS13275</name>
</gene>
<dbReference type="Pfam" id="PF01833">
    <property type="entry name" value="TIG"/>
    <property type="match status" value="4"/>
</dbReference>
<dbReference type="PANTHER" id="PTHR22625">
    <property type="entry name" value="PLEXIN"/>
    <property type="match status" value="1"/>
</dbReference>
<dbReference type="Pfam" id="PF18020">
    <property type="entry name" value="TIG_2"/>
    <property type="match status" value="1"/>
</dbReference>
<dbReference type="InterPro" id="IPR041362">
    <property type="entry name" value="TIG2_plexin"/>
</dbReference>
<dbReference type="Gene3D" id="2.60.40.10">
    <property type="entry name" value="Immunoglobulins"/>
    <property type="match status" value="5"/>
</dbReference>
<evidence type="ECO:0000256" key="2">
    <source>
        <dbReference type="ARBA" id="ARBA00023180"/>
    </source>
</evidence>
<dbReference type="GO" id="GO:0005886">
    <property type="term" value="C:plasma membrane"/>
    <property type="evidence" value="ECO:0007669"/>
    <property type="project" value="TreeGrafter"/>
</dbReference>
<dbReference type="InterPro" id="IPR013783">
    <property type="entry name" value="Ig-like_fold"/>
</dbReference>
<keyword evidence="2" id="KW-0325">Glycoprotein</keyword>
<dbReference type="InterPro" id="IPR008936">
    <property type="entry name" value="Rho_GTPase_activation_prot"/>
</dbReference>
<keyword evidence="3" id="KW-0472">Membrane</keyword>
<dbReference type="SUPFAM" id="SSF81296">
    <property type="entry name" value="E set domains"/>
    <property type="match status" value="3"/>
</dbReference>
<evidence type="ECO:0000259" key="4">
    <source>
        <dbReference type="SMART" id="SM00423"/>
    </source>
</evidence>
<organism evidence="6 7">
    <name type="scientific">Dimorphilus gyrociliatus</name>
    <dbReference type="NCBI Taxonomy" id="2664684"/>
    <lineage>
        <taxon>Eukaryota</taxon>
        <taxon>Metazoa</taxon>
        <taxon>Spiralia</taxon>
        <taxon>Lophotrochozoa</taxon>
        <taxon>Annelida</taxon>
        <taxon>Polychaeta</taxon>
        <taxon>Polychaeta incertae sedis</taxon>
        <taxon>Dinophilidae</taxon>
        <taxon>Dimorphilus</taxon>
    </lineage>
</organism>
<proteinExistence type="predicted"/>
<feature type="domain" description="PSI" evidence="4">
    <location>
        <begin position="89"/>
        <end position="139"/>
    </location>
</feature>
<dbReference type="GO" id="GO:0017154">
    <property type="term" value="F:semaphorin receptor activity"/>
    <property type="evidence" value="ECO:0007669"/>
    <property type="project" value="InterPro"/>
</dbReference>
<dbReference type="Gene3D" id="1.10.506.10">
    <property type="entry name" value="GTPase Activation - p120gap, domain 1"/>
    <property type="match status" value="1"/>
</dbReference>
<dbReference type="InterPro" id="IPR016201">
    <property type="entry name" value="PSI"/>
</dbReference>
<evidence type="ECO:0000256" key="3">
    <source>
        <dbReference type="SAM" id="Phobius"/>
    </source>
</evidence>
<evidence type="ECO:0000313" key="7">
    <source>
        <dbReference type="Proteomes" id="UP000549394"/>
    </source>
</evidence>
<dbReference type="InterPro" id="IPR014756">
    <property type="entry name" value="Ig_E-set"/>
</dbReference>
<keyword evidence="3" id="KW-1133">Transmembrane helix</keyword>